<keyword evidence="5" id="KW-1185">Reference proteome</keyword>
<dbReference type="AlphaFoldDB" id="A0A1G6C464"/>
<feature type="chain" id="PRO_5038551952" evidence="2">
    <location>
        <begin position="20"/>
        <end position="408"/>
    </location>
</feature>
<dbReference type="InterPro" id="IPR052910">
    <property type="entry name" value="ABC-Purine-Binding"/>
</dbReference>
<keyword evidence="1 2" id="KW-0732">Signal</keyword>
<reference evidence="4 5" key="1">
    <citation type="submission" date="2016-10" db="EMBL/GenBank/DDBJ databases">
        <authorList>
            <person name="de Groot N.N."/>
        </authorList>
    </citation>
    <scope>NUCLEOTIDE SEQUENCE [LARGE SCALE GENOMIC DNA]</scope>
    <source>
        <strain evidence="4 5">DSM 3217</strain>
    </source>
</reference>
<evidence type="ECO:0000256" key="2">
    <source>
        <dbReference type="SAM" id="SignalP"/>
    </source>
</evidence>
<evidence type="ECO:0000313" key="4">
    <source>
        <dbReference type="EMBL" id="SDB27661.1"/>
    </source>
</evidence>
<dbReference type="Gene3D" id="3.40.50.2300">
    <property type="match status" value="2"/>
</dbReference>
<dbReference type="Pfam" id="PF02608">
    <property type="entry name" value="Bmp"/>
    <property type="match status" value="1"/>
</dbReference>
<name>A0A1G6C464_EUBOX</name>
<proteinExistence type="predicted"/>
<sequence>MKKLISSLLIAGLSVAMLAGCSSSGADSDATSTAEGTTQVSAADIKIGVIYIGDENEGYTESHMKGIDQMMEDLGISEDQVIEKTTIPESEECYDAAVDLAEQGCDIIFGTSFGHEDYIKQAAEEFPEIQFCHATGYQAASSGLSNMHNYFDNIYEARYVSGVVAGLKLNEMIEAGEVTEDACKIGYVGAYPYAEVVSGYTAFYLGVKSVCDSATMEVQYTNSWADISKEKETADALIADGCVLISQHADTTGAPSACEEKGVPCVGYNVDMTSVAATTALTSSTNNWAVYYDYAVSCVLNGEAIATDWSEGFASDAVALTTLGDACAERTQDKVDEVIAAIKDGSLKVFDTSTFTIGGKSIEDLIAEGGDYASYEQYVSDGVFQESTVISAPAFDLRIDGITELTTE</sequence>
<dbReference type="Proteomes" id="UP000199228">
    <property type="component" value="Unassembled WGS sequence"/>
</dbReference>
<dbReference type="PANTHER" id="PTHR43208">
    <property type="entry name" value="ABC TRANSPORTER SUBSTRATE-BINDING PROTEIN"/>
    <property type="match status" value="1"/>
</dbReference>
<evidence type="ECO:0000256" key="1">
    <source>
        <dbReference type="ARBA" id="ARBA00022729"/>
    </source>
</evidence>
<dbReference type="PROSITE" id="PS51257">
    <property type="entry name" value="PROKAR_LIPOPROTEIN"/>
    <property type="match status" value="1"/>
</dbReference>
<feature type="signal peptide" evidence="2">
    <location>
        <begin position="1"/>
        <end position="19"/>
    </location>
</feature>
<protein>
    <submittedName>
        <fullName evidence="4">Basic membrane protein A</fullName>
    </submittedName>
</protein>
<dbReference type="EMBL" id="FMXR01000015">
    <property type="protein sequence ID" value="SDB27661.1"/>
    <property type="molecule type" value="Genomic_DNA"/>
</dbReference>
<evidence type="ECO:0000259" key="3">
    <source>
        <dbReference type="Pfam" id="PF02608"/>
    </source>
</evidence>
<dbReference type="SUPFAM" id="SSF53218">
    <property type="entry name" value="Molybdenum cofactor biosynthesis proteins"/>
    <property type="match status" value="1"/>
</dbReference>
<dbReference type="PANTHER" id="PTHR43208:SF1">
    <property type="entry name" value="ABC TRANSPORTER SUBSTRATE-BINDING PROTEIN"/>
    <property type="match status" value="1"/>
</dbReference>
<dbReference type="STRING" id="1732.SAMN02910417_02062"/>
<dbReference type="InterPro" id="IPR036425">
    <property type="entry name" value="MoaB/Mog-like_dom_sf"/>
</dbReference>
<gene>
    <name evidence="4" type="ORF">SAMN02910417_02062</name>
</gene>
<organism evidence="4 5">
    <name type="scientific">Eubacterium oxidoreducens</name>
    <dbReference type="NCBI Taxonomy" id="1732"/>
    <lineage>
        <taxon>Bacteria</taxon>
        <taxon>Bacillati</taxon>
        <taxon>Bacillota</taxon>
        <taxon>Clostridia</taxon>
        <taxon>Eubacteriales</taxon>
        <taxon>Eubacteriaceae</taxon>
        <taxon>Eubacterium</taxon>
    </lineage>
</organism>
<dbReference type="OrthoDB" id="9769871at2"/>
<accession>A0A1G6C464</accession>
<dbReference type="InterPro" id="IPR003760">
    <property type="entry name" value="PnrA-like"/>
</dbReference>
<evidence type="ECO:0000313" key="5">
    <source>
        <dbReference type="Proteomes" id="UP000199228"/>
    </source>
</evidence>
<dbReference type="RefSeq" id="WP_090174280.1">
    <property type="nucleotide sequence ID" value="NZ_FMXR01000015.1"/>
</dbReference>
<dbReference type="GO" id="GO:0005886">
    <property type="term" value="C:plasma membrane"/>
    <property type="evidence" value="ECO:0007669"/>
    <property type="project" value="InterPro"/>
</dbReference>
<feature type="domain" description="ABC transporter substrate-binding protein PnrA-like" evidence="3">
    <location>
        <begin position="56"/>
        <end position="338"/>
    </location>
</feature>
<dbReference type="CDD" id="cd19963">
    <property type="entry name" value="PBP1_BMP-like"/>
    <property type="match status" value="1"/>
</dbReference>